<protein>
    <submittedName>
        <fullName evidence="1">Uncharacterized protein</fullName>
    </submittedName>
</protein>
<gene>
    <name evidence="1" type="ORF">O1611_g427</name>
</gene>
<dbReference type="Proteomes" id="UP001153332">
    <property type="component" value="Unassembled WGS sequence"/>
</dbReference>
<keyword evidence="2" id="KW-1185">Reference proteome</keyword>
<name>A0ACC2K0W3_9PEZI</name>
<comment type="caution">
    <text evidence="1">The sequence shown here is derived from an EMBL/GenBank/DDBJ whole genome shotgun (WGS) entry which is preliminary data.</text>
</comment>
<proteinExistence type="predicted"/>
<dbReference type="EMBL" id="JAPUUL010000036">
    <property type="protein sequence ID" value="KAJ8133194.1"/>
    <property type="molecule type" value="Genomic_DNA"/>
</dbReference>
<evidence type="ECO:0000313" key="2">
    <source>
        <dbReference type="Proteomes" id="UP001153332"/>
    </source>
</evidence>
<sequence length="620" mass="69299">MAMNRRHALTTSVGKFSGIQIDMSLLRDIDIQPDKKTAWFQGGAYDGQVIDYLWDRGLVATTGSCTCVGMMGPGLGGGHGRYQGLYGLISDNLVNLNVVLADGTAIRINQSSHPDLWWAMQGAGHNFGIVTSFELKLHPRQLNTWYYRNYVFLDAQIDSVFEEVNKLYKNGTGAPGELGSVGVYSMNPQYSKDKATLTWSFIYAGSAKDAAPYLAPFEKIQNVARIEGNVPYTQVAAIQGTDDDSENCQKNRTHITTTVNLQVFNVTAQRQIYDLFNQNIKKHPELSSAVATMELYSVDAVTKVPRQRSSYSQRDEFILNFFDVPFTQESSLEGFAEEWAKETRNLWNAGQPGRRPTTYLNYAFGDESLESIYGYDGQLERLRALKHKYDPANRFRPPVTAGRRAPMHMPFRGKPEECTSTHSLGAYGLRKRYLRLATDGNAVLPPTLSSFSPKIIRHCVYAVPKGEEEEEGNRKKEKEKEANLVHAKIRKLLKKMYEHENRTILAVGSGWQVLQLPQIGGSTITSTVHDGAKVVVVEGNGDDAVVILSTAKPQQARSSKLARIPLTVQGEVERQDDVSRGSLAYDEVMRREKESGTNEGFQGRQRDYFVLATHGANRIE</sequence>
<accession>A0ACC2K0W3</accession>
<reference evidence="1" key="1">
    <citation type="submission" date="2022-12" db="EMBL/GenBank/DDBJ databases">
        <title>Genome Sequence of Lasiodiplodia mahajangana.</title>
        <authorList>
            <person name="Buettner E."/>
        </authorList>
    </citation>
    <scope>NUCLEOTIDE SEQUENCE</scope>
    <source>
        <strain evidence="1">VT137</strain>
    </source>
</reference>
<evidence type="ECO:0000313" key="1">
    <source>
        <dbReference type="EMBL" id="KAJ8133194.1"/>
    </source>
</evidence>
<organism evidence="1 2">
    <name type="scientific">Lasiodiplodia mahajangana</name>
    <dbReference type="NCBI Taxonomy" id="1108764"/>
    <lineage>
        <taxon>Eukaryota</taxon>
        <taxon>Fungi</taxon>
        <taxon>Dikarya</taxon>
        <taxon>Ascomycota</taxon>
        <taxon>Pezizomycotina</taxon>
        <taxon>Dothideomycetes</taxon>
        <taxon>Dothideomycetes incertae sedis</taxon>
        <taxon>Botryosphaeriales</taxon>
        <taxon>Botryosphaeriaceae</taxon>
        <taxon>Lasiodiplodia</taxon>
    </lineage>
</organism>